<reference evidence="3" key="1">
    <citation type="journal article" date="2020" name="Mol. Plant Microbe Interact.">
        <title>Genome Sequence of the Biocontrol Agent Coniothyrium minitans strain Conio (IMI 134523).</title>
        <authorList>
            <person name="Patel D."/>
            <person name="Shittu T.A."/>
            <person name="Baroncelli R."/>
            <person name="Muthumeenakshi S."/>
            <person name="Osborne T.H."/>
            <person name="Janganan T.K."/>
            <person name="Sreenivasaprasad S."/>
        </authorList>
    </citation>
    <scope>NUCLEOTIDE SEQUENCE</scope>
    <source>
        <strain evidence="3">Conio</strain>
    </source>
</reference>
<evidence type="ECO:0000313" key="3">
    <source>
        <dbReference type="EMBL" id="KAF9735151.1"/>
    </source>
</evidence>
<feature type="region of interest" description="Disordered" evidence="1">
    <location>
        <begin position="490"/>
        <end position="517"/>
    </location>
</feature>
<feature type="chain" id="PRO_5040362512" evidence="2">
    <location>
        <begin position="23"/>
        <end position="584"/>
    </location>
</feature>
<dbReference type="AlphaFoldDB" id="A0A9P6GHA9"/>
<dbReference type="CDD" id="cd11577">
    <property type="entry name" value="GH71"/>
    <property type="match status" value="1"/>
</dbReference>
<dbReference type="EMBL" id="WJXW01000006">
    <property type="protein sequence ID" value="KAF9735151.1"/>
    <property type="molecule type" value="Genomic_DNA"/>
</dbReference>
<name>A0A9P6GHA9_9PLEO</name>
<dbReference type="InterPro" id="IPR005197">
    <property type="entry name" value="Glyco_hydro_71"/>
</dbReference>
<organism evidence="3 4">
    <name type="scientific">Paraphaeosphaeria minitans</name>
    <dbReference type="NCBI Taxonomy" id="565426"/>
    <lineage>
        <taxon>Eukaryota</taxon>
        <taxon>Fungi</taxon>
        <taxon>Dikarya</taxon>
        <taxon>Ascomycota</taxon>
        <taxon>Pezizomycotina</taxon>
        <taxon>Dothideomycetes</taxon>
        <taxon>Pleosporomycetidae</taxon>
        <taxon>Pleosporales</taxon>
        <taxon>Massarineae</taxon>
        <taxon>Didymosphaeriaceae</taxon>
        <taxon>Paraphaeosphaeria</taxon>
    </lineage>
</organism>
<feature type="signal peptide" evidence="2">
    <location>
        <begin position="1"/>
        <end position="22"/>
    </location>
</feature>
<feature type="compositionally biased region" description="Low complexity" evidence="1">
    <location>
        <begin position="492"/>
        <end position="517"/>
    </location>
</feature>
<comment type="caution">
    <text evidence="3">The sequence shown here is derived from an EMBL/GenBank/DDBJ whole genome shotgun (WGS) entry which is preliminary data.</text>
</comment>
<sequence>MARSHLLARIGLLCCLALSVLAQSDKLVFCHFMIGIVGDRTTAADYDDDMRRAKSLGIDAFALNIGTDSYTDTQLNFAYESAANNGMKVFISFDFNWYHGTSDASVVGQKIAQYGSRPAQLMVDGKVFASSFAGDQLNVPAMRSAAGVPVFWAPNVHPEYGTSFANVDGALNWMAWDNDGNNKAPKPGADVTVAQGDSRYVQALAGKPYIAPVSPWFFTHFGPEVSYSKNWVFPGDLLWYHRWNEILSLKPRFIEIITWNDYGESHYIGPLKSKHYVIDDGNSKWTNDMPHAGWLDMSKPYIAAFKADASDVTPYITEDELVYWYRPTLRDLNCDATDTTLQDANNGSGNYFKGRPDGWQTMSDSVFVVSLLKSAGQVSVSSGGNTQTFNAPAGAAAWTVPMGVGQQKFALQRNGATVMSATSLKDVSNVCPCGLYNFNAYVGTLTCSGSGEADPLGADGLASLTIGLKVSTCQAKPTLGSPLPGSCNGAAAPTTTSRVVSPSTSAPATRTTTSTTQVPVTSIPVTTTFKTTTAAATTTKACGRTITASSQIFPTNCLQQGDVWQGPAGQGKPDKCDGAGPCIA</sequence>
<evidence type="ECO:0000256" key="1">
    <source>
        <dbReference type="SAM" id="MobiDB-lite"/>
    </source>
</evidence>
<accession>A0A9P6GHA9</accession>
<keyword evidence="4" id="KW-1185">Reference proteome</keyword>
<gene>
    <name evidence="3" type="ORF">PMIN01_06556</name>
</gene>
<evidence type="ECO:0000313" key="4">
    <source>
        <dbReference type="Proteomes" id="UP000756921"/>
    </source>
</evidence>
<keyword evidence="2" id="KW-0732">Signal</keyword>
<dbReference type="GO" id="GO:0051118">
    <property type="term" value="F:glucan endo-1,3-alpha-glucosidase activity"/>
    <property type="evidence" value="ECO:0007669"/>
    <property type="project" value="InterPro"/>
</dbReference>
<dbReference type="Pfam" id="PF03659">
    <property type="entry name" value="Glyco_hydro_71"/>
    <property type="match status" value="1"/>
</dbReference>
<dbReference type="Proteomes" id="UP000756921">
    <property type="component" value="Unassembled WGS sequence"/>
</dbReference>
<dbReference type="Gene3D" id="3.20.20.80">
    <property type="entry name" value="Glycosidases"/>
    <property type="match status" value="1"/>
</dbReference>
<evidence type="ECO:0000256" key="2">
    <source>
        <dbReference type="SAM" id="SignalP"/>
    </source>
</evidence>
<protein>
    <submittedName>
        <fullName evidence="3">Alpha-glucanase</fullName>
    </submittedName>
</protein>
<proteinExistence type="predicted"/>
<dbReference type="OrthoDB" id="3257981at2759"/>